<feature type="domain" description="EF-hand" evidence="7">
    <location>
        <begin position="79"/>
        <end position="114"/>
    </location>
</feature>
<evidence type="ECO:0000256" key="2">
    <source>
        <dbReference type="ARBA" id="ARBA00022723"/>
    </source>
</evidence>
<evidence type="ECO:0000313" key="12">
    <source>
        <dbReference type="RefSeq" id="XP_014670215.1"/>
    </source>
</evidence>
<organism evidence="8 10">
    <name type="scientific">Priapulus caudatus</name>
    <name type="common">Priapulid worm</name>
    <dbReference type="NCBI Taxonomy" id="37621"/>
    <lineage>
        <taxon>Eukaryota</taxon>
        <taxon>Metazoa</taxon>
        <taxon>Ecdysozoa</taxon>
        <taxon>Scalidophora</taxon>
        <taxon>Priapulida</taxon>
        <taxon>Priapulimorpha</taxon>
        <taxon>Priapulimorphida</taxon>
        <taxon>Priapulidae</taxon>
        <taxon>Priapulus</taxon>
    </lineage>
</organism>
<dbReference type="InterPro" id="IPR018247">
    <property type="entry name" value="EF_Hand_1_Ca_BS"/>
</dbReference>
<dbReference type="RefSeq" id="XP_014670215.1">
    <property type="nucleotide sequence ID" value="XM_014814729.1"/>
</dbReference>
<dbReference type="InterPro" id="IPR011992">
    <property type="entry name" value="EF-hand-dom_pair"/>
</dbReference>
<dbReference type="PROSITE" id="PS50222">
    <property type="entry name" value="EF_HAND_2"/>
    <property type="match status" value="3"/>
</dbReference>
<dbReference type="PANTHER" id="PTHR46819:SF1">
    <property type="entry name" value="EF-HAND CALCIUM-BINDING DOMAIN-CONTAINING PROTEIN 7"/>
    <property type="match status" value="1"/>
</dbReference>
<dbReference type="SMART" id="SM00054">
    <property type="entry name" value="EFh"/>
    <property type="match status" value="3"/>
</dbReference>
<feature type="compositionally biased region" description="Polar residues" evidence="6">
    <location>
        <begin position="173"/>
        <end position="186"/>
    </location>
</feature>
<feature type="domain" description="EF-hand" evidence="7">
    <location>
        <begin position="361"/>
        <end position="396"/>
    </location>
</feature>
<keyword evidence="5" id="KW-0472">Membrane</keyword>
<dbReference type="Proteomes" id="UP000695022">
    <property type="component" value="Unplaced"/>
</dbReference>
<comment type="subcellular location">
    <subcellularLocation>
        <location evidence="1">Membrane</location>
    </subcellularLocation>
</comment>
<dbReference type="RefSeq" id="XP_014670201.1">
    <property type="nucleotide sequence ID" value="XM_014814715.1"/>
</dbReference>
<evidence type="ECO:0000256" key="1">
    <source>
        <dbReference type="ARBA" id="ARBA00004370"/>
    </source>
</evidence>
<dbReference type="CDD" id="cd00051">
    <property type="entry name" value="EFh"/>
    <property type="match status" value="1"/>
</dbReference>
<dbReference type="Pfam" id="PF08356">
    <property type="entry name" value="EF_assoc_2"/>
    <property type="match status" value="1"/>
</dbReference>
<evidence type="ECO:0000256" key="4">
    <source>
        <dbReference type="ARBA" id="ARBA00022837"/>
    </source>
</evidence>
<evidence type="ECO:0000256" key="6">
    <source>
        <dbReference type="SAM" id="MobiDB-lite"/>
    </source>
</evidence>
<gene>
    <name evidence="9 10 11 12" type="primary">LOC106811161</name>
</gene>
<feature type="region of interest" description="Disordered" evidence="6">
    <location>
        <begin position="162"/>
        <end position="200"/>
    </location>
</feature>
<dbReference type="InterPro" id="IPR052266">
    <property type="entry name" value="Miro-EF-hand_domain"/>
</dbReference>
<evidence type="ECO:0000313" key="8">
    <source>
        <dbReference type="Proteomes" id="UP000695022"/>
    </source>
</evidence>
<name>A0ABM1EDD0_PRICU</name>
<evidence type="ECO:0000313" key="11">
    <source>
        <dbReference type="RefSeq" id="XP_014670208.1"/>
    </source>
</evidence>
<reference evidence="9 10" key="1">
    <citation type="submission" date="2025-05" db="UniProtKB">
        <authorList>
            <consortium name="RefSeq"/>
        </authorList>
    </citation>
    <scope>IDENTIFICATION</scope>
</reference>
<evidence type="ECO:0000313" key="10">
    <source>
        <dbReference type="RefSeq" id="XP_014670201.1"/>
    </source>
</evidence>
<keyword evidence="4" id="KW-0106">Calcium</keyword>
<dbReference type="Gene3D" id="1.10.238.10">
    <property type="entry name" value="EF-hand"/>
    <property type="match status" value="2"/>
</dbReference>
<dbReference type="RefSeq" id="XP_014670208.1">
    <property type="nucleotide sequence ID" value="XM_014814722.1"/>
</dbReference>
<evidence type="ECO:0000313" key="9">
    <source>
        <dbReference type="RefSeq" id="XP_014670194.1"/>
    </source>
</evidence>
<protein>
    <submittedName>
        <fullName evidence="9 10">EF-hand calcium-binding domain-containing protein 7-like isoform X1</fullName>
    </submittedName>
</protein>
<keyword evidence="2" id="KW-0479">Metal-binding</keyword>
<dbReference type="InterPro" id="IPR013567">
    <property type="entry name" value="EF_hand_assoc_2"/>
</dbReference>
<proteinExistence type="predicted"/>
<dbReference type="InterPro" id="IPR002048">
    <property type="entry name" value="EF_hand_dom"/>
</dbReference>
<accession>A0ABM1EDD0</accession>
<dbReference type="RefSeq" id="XP_014670194.1">
    <property type="nucleotide sequence ID" value="XM_014814708.1"/>
</dbReference>
<dbReference type="GeneID" id="106811161"/>
<keyword evidence="3" id="KW-0677">Repeat</keyword>
<keyword evidence="8" id="KW-1185">Reference proteome</keyword>
<dbReference type="PROSITE" id="PS00018">
    <property type="entry name" value="EF_HAND_1"/>
    <property type="match status" value="2"/>
</dbReference>
<evidence type="ECO:0000256" key="5">
    <source>
        <dbReference type="ARBA" id="ARBA00023136"/>
    </source>
</evidence>
<dbReference type="SUPFAM" id="SSF47473">
    <property type="entry name" value="EF-hand"/>
    <property type="match status" value="2"/>
</dbReference>
<dbReference type="Pfam" id="PF13499">
    <property type="entry name" value="EF-hand_7"/>
    <property type="match status" value="1"/>
</dbReference>
<sequence>MQRTTGSTGQDFMLECKAAYLTIKNSIEENLTSKDDLYRALQQTGRNPSQRIVLKYWEQENGTVSFNKFCSIVRSEAPMSENQLINAFRKIDVNHDGFISHEEFLSVMTTKGELMSPSEVRGIFRKADINKYGKLDYKEFCKIILKTVEQCQSVAVERMNDMQTKRARHQSGESHSSAVSQDSTVTLGKKTPEPKPRRLKRTEINVQDIKKAAVAKLKTKVSKPSNLQDWYHHKSKGIFYLEEDSTVVNHHYILKLPRSSSVWMTIEPYSPTAETGEKTHPTIDTALYILRLDGEHASTLVTCTEKRDKKGVYYVRVDLDSGKYLLLPFTTGCRLRPRLRQPHTESRLVRKDKEKVQLTKAFRQALTEIFDMCDQDDNGLLSREEFSYFNLRTSGEELADDEWTVVEENVALQMGELTQQGFIALHQMEAEDNEGNTEDLWVTLNTIGYNKNLQLDEACPFKLNVYLDECKGELVTNGSLTTDLRLEEAICQFANTRGSHQVLNSDDSVALLTYMCDTRVTLVVHNKSSQTVTVHLDCSESTNCVSNHSSLKHQITVPRNNFKIGMHLMPEDENSEWNINTACRIVGP</sequence>
<evidence type="ECO:0000256" key="3">
    <source>
        <dbReference type="ARBA" id="ARBA00022737"/>
    </source>
</evidence>
<evidence type="ECO:0000259" key="7">
    <source>
        <dbReference type="PROSITE" id="PS50222"/>
    </source>
</evidence>
<feature type="domain" description="EF-hand" evidence="7">
    <location>
        <begin position="115"/>
        <end position="150"/>
    </location>
</feature>
<dbReference type="PANTHER" id="PTHR46819">
    <property type="entry name" value="EF-HAND CALCIUM-BINDING DOMAIN-CONTAINING PROTEIN 7"/>
    <property type="match status" value="1"/>
</dbReference>